<gene>
    <name evidence="2" type="ORF">METZ01_LOCUS125184</name>
</gene>
<name>A0A381Y632_9ZZZZ</name>
<dbReference type="EMBL" id="UINC01017445">
    <property type="protein sequence ID" value="SVA72330.1"/>
    <property type="molecule type" value="Genomic_DNA"/>
</dbReference>
<sequence>MTQQELGPQIVRFNELKPCKTAFIDAHTPGSNKKDNFTIIGPGVSESPDQFVHITETPGFNIGAAGQPPQCFNSLHYHNTAEVFFVLKGCWRFFWGLDGSAGEVILNEGDIFNIPTHVFRGFENVGREYGMIMSVLGGNDSGGGVIWAPQVLDAAKAHGLILSETGLLYDTKKGQHLPVGEKPMTKLTEKELQEIPEVPVHYVVRDYVARYLDLMALSKNEPCLVIGEKGLLKDKPGFEIEFISSKSLTIKPYSNNRFEILMPIKGDWNLTWKSGETILNPGDTCLLKPNFEHSLIAVDSSESSLYRITNTEDPAGPTWRG</sequence>
<dbReference type="Pfam" id="PF07883">
    <property type="entry name" value="Cupin_2"/>
    <property type="match status" value="1"/>
</dbReference>
<proteinExistence type="predicted"/>
<evidence type="ECO:0000313" key="2">
    <source>
        <dbReference type="EMBL" id="SVA72330.1"/>
    </source>
</evidence>
<accession>A0A381Y632</accession>
<dbReference type="InterPro" id="IPR011051">
    <property type="entry name" value="RmlC_Cupin_sf"/>
</dbReference>
<dbReference type="AlphaFoldDB" id="A0A381Y632"/>
<protein>
    <recommendedName>
        <fullName evidence="1">Cupin type-2 domain-containing protein</fullName>
    </recommendedName>
</protein>
<feature type="domain" description="Cupin type-2" evidence="1">
    <location>
        <begin position="73"/>
        <end position="134"/>
    </location>
</feature>
<dbReference type="InterPro" id="IPR014710">
    <property type="entry name" value="RmlC-like_jellyroll"/>
</dbReference>
<organism evidence="2">
    <name type="scientific">marine metagenome</name>
    <dbReference type="NCBI Taxonomy" id="408172"/>
    <lineage>
        <taxon>unclassified sequences</taxon>
        <taxon>metagenomes</taxon>
        <taxon>ecological metagenomes</taxon>
    </lineage>
</organism>
<dbReference type="InterPro" id="IPR013096">
    <property type="entry name" value="Cupin_2"/>
</dbReference>
<dbReference type="Gene3D" id="2.60.120.10">
    <property type="entry name" value="Jelly Rolls"/>
    <property type="match status" value="1"/>
</dbReference>
<evidence type="ECO:0000259" key="1">
    <source>
        <dbReference type="Pfam" id="PF07883"/>
    </source>
</evidence>
<reference evidence="2" key="1">
    <citation type="submission" date="2018-05" db="EMBL/GenBank/DDBJ databases">
        <authorList>
            <person name="Lanie J.A."/>
            <person name="Ng W.-L."/>
            <person name="Kazmierczak K.M."/>
            <person name="Andrzejewski T.M."/>
            <person name="Davidsen T.M."/>
            <person name="Wayne K.J."/>
            <person name="Tettelin H."/>
            <person name="Glass J.I."/>
            <person name="Rusch D."/>
            <person name="Podicherti R."/>
            <person name="Tsui H.-C.T."/>
            <person name="Winkler M.E."/>
        </authorList>
    </citation>
    <scope>NUCLEOTIDE SEQUENCE</scope>
</reference>
<dbReference type="SUPFAM" id="SSF51182">
    <property type="entry name" value="RmlC-like cupins"/>
    <property type="match status" value="1"/>
</dbReference>